<evidence type="ECO:0000313" key="2">
    <source>
        <dbReference type="EMBL" id="KFO28997.1"/>
    </source>
</evidence>
<gene>
    <name evidence="2" type="ORF">H920_09642</name>
</gene>
<feature type="region of interest" description="Disordered" evidence="1">
    <location>
        <begin position="1"/>
        <end position="22"/>
    </location>
</feature>
<dbReference type="EMBL" id="KN122666">
    <property type="protein sequence ID" value="KFO28997.1"/>
    <property type="molecule type" value="Genomic_DNA"/>
</dbReference>
<evidence type="ECO:0000313" key="3">
    <source>
        <dbReference type="Proteomes" id="UP000028990"/>
    </source>
</evidence>
<keyword evidence="3" id="KW-1185">Reference proteome</keyword>
<name>A0A091DD36_FUKDA</name>
<evidence type="ECO:0000256" key="1">
    <source>
        <dbReference type="SAM" id="MobiDB-lite"/>
    </source>
</evidence>
<dbReference type="AlphaFoldDB" id="A0A091DD36"/>
<sequence length="139" mass="14940">MRARSYGAKEQRLDSSPALPTGCVDSKVAATGRSRPTKQNASERQGKCVHPGRCHVVLVGLRAPQISVPFSLSATPLKTPARVPNLRLAAFFSQNVQAFIGDGPFPKSCPQLLQPVYTDLYVFGESMGYGYLMQISGAA</sequence>
<proteinExistence type="predicted"/>
<protein>
    <submittedName>
        <fullName evidence="2">Uncharacterized protein</fullName>
    </submittedName>
</protein>
<organism evidence="2 3">
    <name type="scientific">Fukomys damarensis</name>
    <name type="common">Damaraland mole rat</name>
    <name type="synonym">Cryptomys damarensis</name>
    <dbReference type="NCBI Taxonomy" id="885580"/>
    <lineage>
        <taxon>Eukaryota</taxon>
        <taxon>Metazoa</taxon>
        <taxon>Chordata</taxon>
        <taxon>Craniata</taxon>
        <taxon>Vertebrata</taxon>
        <taxon>Euteleostomi</taxon>
        <taxon>Mammalia</taxon>
        <taxon>Eutheria</taxon>
        <taxon>Euarchontoglires</taxon>
        <taxon>Glires</taxon>
        <taxon>Rodentia</taxon>
        <taxon>Hystricomorpha</taxon>
        <taxon>Bathyergidae</taxon>
        <taxon>Fukomys</taxon>
    </lineage>
</organism>
<reference evidence="2 3" key="1">
    <citation type="submission" date="2013-11" db="EMBL/GenBank/DDBJ databases">
        <title>The Damaraland mole rat (Fukomys damarensis) genome and evolution of African mole rats.</title>
        <authorList>
            <person name="Gladyshev V.N."/>
            <person name="Fang X."/>
        </authorList>
    </citation>
    <scope>NUCLEOTIDE SEQUENCE [LARGE SCALE GENOMIC DNA]</scope>
    <source>
        <tissue evidence="2">Liver</tissue>
    </source>
</reference>
<accession>A0A091DD36</accession>
<dbReference type="Proteomes" id="UP000028990">
    <property type="component" value="Unassembled WGS sequence"/>
</dbReference>